<sequence>MVMEPKQCVVFGIWWGNRSGYDWYGFDSLFSLVEALKGSYDSEDNCGYDSDDVGHIFFEFDIFNQAKLANGCQERRHGLGFFSIGSENEERRLSGL</sequence>
<reference evidence="1" key="1">
    <citation type="submission" date="2018-04" db="EMBL/GenBank/DDBJ databases">
        <authorList>
            <person name="Vogel A."/>
        </authorList>
    </citation>
    <scope>NUCLEOTIDE SEQUENCE [LARGE SCALE GENOMIC DNA]</scope>
</reference>
<accession>A0A484N2C0</accession>
<protein>
    <submittedName>
        <fullName evidence="1">Uncharacterized protein</fullName>
    </submittedName>
</protein>
<dbReference type="Proteomes" id="UP000595140">
    <property type="component" value="Unassembled WGS sequence"/>
</dbReference>
<gene>
    <name evidence="1" type="ORF">CCAM_LOCUS37018</name>
</gene>
<evidence type="ECO:0000313" key="1">
    <source>
        <dbReference type="EMBL" id="VFQ95242.1"/>
    </source>
</evidence>
<dbReference type="EMBL" id="OOIL02005599">
    <property type="protein sequence ID" value="VFQ95242.1"/>
    <property type="molecule type" value="Genomic_DNA"/>
</dbReference>
<keyword evidence="2" id="KW-1185">Reference proteome</keyword>
<dbReference type="AlphaFoldDB" id="A0A484N2C0"/>
<proteinExistence type="predicted"/>
<evidence type="ECO:0000313" key="2">
    <source>
        <dbReference type="Proteomes" id="UP000595140"/>
    </source>
</evidence>
<organism evidence="1 2">
    <name type="scientific">Cuscuta campestris</name>
    <dbReference type="NCBI Taxonomy" id="132261"/>
    <lineage>
        <taxon>Eukaryota</taxon>
        <taxon>Viridiplantae</taxon>
        <taxon>Streptophyta</taxon>
        <taxon>Embryophyta</taxon>
        <taxon>Tracheophyta</taxon>
        <taxon>Spermatophyta</taxon>
        <taxon>Magnoliopsida</taxon>
        <taxon>eudicotyledons</taxon>
        <taxon>Gunneridae</taxon>
        <taxon>Pentapetalae</taxon>
        <taxon>asterids</taxon>
        <taxon>lamiids</taxon>
        <taxon>Solanales</taxon>
        <taxon>Convolvulaceae</taxon>
        <taxon>Cuscuteae</taxon>
        <taxon>Cuscuta</taxon>
        <taxon>Cuscuta subgen. Grammica</taxon>
        <taxon>Cuscuta sect. Cleistogrammica</taxon>
    </lineage>
</organism>
<name>A0A484N2C0_9ASTE</name>